<dbReference type="PATRIC" id="fig|1308866.3.peg.332"/>
<evidence type="ECO:0000256" key="3">
    <source>
        <dbReference type="ARBA" id="ARBA00022801"/>
    </source>
</evidence>
<dbReference type="Pfam" id="PF13242">
    <property type="entry name" value="Hydrolase_like"/>
    <property type="match status" value="1"/>
</dbReference>
<dbReference type="InterPro" id="IPR006439">
    <property type="entry name" value="HAD-SF_hydro_IA"/>
</dbReference>
<dbReference type="NCBIfam" id="TIGR01509">
    <property type="entry name" value="HAD-SF-IA-v3"/>
    <property type="match status" value="1"/>
</dbReference>
<dbReference type="SUPFAM" id="SSF56784">
    <property type="entry name" value="HAD-like"/>
    <property type="match status" value="1"/>
</dbReference>
<dbReference type="AlphaFoldDB" id="N4WPW3"/>
<dbReference type="EMBL" id="APML01000005">
    <property type="protein sequence ID" value="ENH98157.1"/>
    <property type="molecule type" value="Genomic_DNA"/>
</dbReference>
<evidence type="ECO:0000313" key="6">
    <source>
        <dbReference type="Proteomes" id="UP000012283"/>
    </source>
</evidence>
<dbReference type="GO" id="GO:0044281">
    <property type="term" value="P:small molecule metabolic process"/>
    <property type="evidence" value="ECO:0007669"/>
    <property type="project" value="UniProtKB-ARBA"/>
</dbReference>
<keyword evidence="2" id="KW-0479">Metal-binding</keyword>
<dbReference type="GO" id="GO:0046872">
    <property type="term" value="F:metal ion binding"/>
    <property type="evidence" value="ECO:0007669"/>
    <property type="project" value="UniProtKB-KW"/>
</dbReference>
<evidence type="ECO:0000256" key="2">
    <source>
        <dbReference type="ARBA" id="ARBA00022723"/>
    </source>
</evidence>
<accession>N4WPW3</accession>
<name>N4WPW3_9BACI</name>
<evidence type="ECO:0000313" key="5">
    <source>
        <dbReference type="EMBL" id="ENH98157.1"/>
    </source>
</evidence>
<gene>
    <name evidence="5" type="ORF">J416_01634</name>
</gene>
<dbReference type="InterPro" id="IPR051400">
    <property type="entry name" value="HAD-like_hydrolase"/>
</dbReference>
<dbReference type="eggNOG" id="COG1011">
    <property type="taxonomic scope" value="Bacteria"/>
</dbReference>
<proteinExistence type="predicted"/>
<dbReference type="InterPro" id="IPR036412">
    <property type="entry name" value="HAD-like_sf"/>
</dbReference>
<evidence type="ECO:0000256" key="1">
    <source>
        <dbReference type="ARBA" id="ARBA00001946"/>
    </source>
</evidence>
<dbReference type="NCBIfam" id="TIGR01549">
    <property type="entry name" value="HAD-SF-IA-v1"/>
    <property type="match status" value="1"/>
</dbReference>
<dbReference type="PANTHER" id="PTHR46470">
    <property type="entry name" value="N-ACYLNEURAMINATE-9-PHOSPHATASE"/>
    <property type="match status" value="1"/>
</dbReference>
<reference evidence="5 6" key="1">
    <citation type="submission" date="2013-03" db="EMBL/GenBank/DDBJ databases">
        <title>Draft genome sequence of Gracibacillus halophilus YIM-C55.5, a moderately halophilic and thermophilic organism from the Xiaochaidamu salt lake.</title>
        <authorList>
            <person name="Sugumar T."/>
            <person name="Polireddy D.R."/>
            <person name="Antony A."/>
            <person name="Madhava Y.R."/>
            <person name="Sivakumar N."/>
        </authorList>
    </citation>
    <scope>NUCLEOTIDE SEQUENCE [LARGE SCALE GENOMIC DNA]</scope>
    <source>
        <strain evidence="5 6">YIM-C55.5</strain>
    </source>
</reference>
<evidence type="ECO:0000256" key="4">
    <source>
        <dbReference type="ARBA" id="ARBA00022842"/>
    </source>
</evidence>
<dbReference type="InterPro" id="IPR023214">
    <property type="entry name" value="HAD_sf"/>
</dbReference>
<keyword evidence="4" id="KW-0460">Magnesium</keyword>
<comment type="cofactor">
    <cofactor evidence="1">
        <name>Mg(2+)</name>
        <dbReference type="ChEBI" id="CHEBI:18420"/>
    </cofactor>
</comment>
<organism evidence="5 6">
    <name type="scientific">Gracilibacillus halophilus YIM-C55.5</name>
    <dbReference type="NCBI Taxonomy" id="1308866"/>
    <lineage>
        <taxon>Bacteria</taxon>
        <taxon>Bacillati</taxon>
        <taxon>Bacillota</taxon>
        <taxon>Bacilli</taxon>
        <taxon>Bacillales</taxon>
        <taxon>Bacillaceae</taxon>
        <taxon>Gracilibacillus</taxon>
    </lineage>
</organism>
<keyword evidence="6" id="KW-1185">Reference proteome</keyword>
<keyword evidence="3 5" id="KW-0378">Hydrolase</keyword>
<sequence>MKMKQLGVTHWIPESNIFVSGDLGVSKPNINAFQHVENALNLEKDQTIYIGDAYENDVVGAKQAGWHVIWMNHRQRAIPEHGVHPDASIDHPNDLYSAILQQFSLNQV</sequence>
<comment type="caution">
    <text evidence="5">The sequence shown here is derived from an EMBL/GenBank/DDBJ whole genome shotgun (WGS) entry which is preliminary data.</text>
</comment>
<dbReference type="GO" id="GO:0016791">
    <property type="term" value="F:phosphatase activity"/>
    <property type="evidence" value="ECO:0007669"/>
    <property type="project" value="TreeGrafter"/>
</dbReference>
<protein>
    <submittedName>
        <fullName evidence="5">Putative hydrolase</fullName>
    </submittedName>
</protein>
<dbReference type="Proteomes" id="UP000012283">
    <property type="component" value="Unassembled WGS sequence"/>
</dbReference>
<dbReference type="Gene3D" id="3.40.50.1000">
    <property type="entry name" value="HAD superfamily/HAD-like"/>
    <property type="match status" value="1"/>
</dbReference>
<dbReference type="PANTHER" id="PTHR46470:SF2">
    <property type="entry name" value="GLYCERALDEHYDE 3-PHOSPHATE PHOSPHATASE"/>
    <property type="match status" value="1"/>
</dbReference>
<dbReference type="STRING" id="1308866.J416_01634"/>